<reference evidence="1 2" key="1">
    <citation type="journal article" date="2018" name="Front. Plant Sci.">
        <title>Red Clover (Trifolium pratense) and Zigzag Clover (T. medium) - A Picture of Genomic Similarities and Differences.</title>
        <authorList>
            <person name="Dluhosova J."/>
            <person name="Istvanek J."/>
            <person name="Nedelnik J."/>
            <person name="Repkova J."/>
        </authorList>
    </citation>
    <scope>NUCLEOTIDE SEQUENCE [LARGE SCALE GENOMIC DNA]</scope>
    <source>
        <strain evidence="2">cv. 10/8</strain>
        <tissue evidence="1">Leaf</tissue>
    </source>
</reference>
<evidence type="ECO:0000313" key="2">
    <source>
        <dbReference type="Proteomes" id="UP000265520"/>
    </source>
</evidence>
<dbReference type="EMBL" id="LXQA010222202">
    <property type="protein sequence ID" value="MCI35317.1"/>
    <property type="molecule type" value="Genomic_DNA"/>
</dbReference>
<organism evidence="1 2">
    <name type="scientific">Trifolium medium</name>
    <dbReference type="NCBI Taxonomy" id="97028"/>
    <lineage>
        <taxon>Eukaryota</taxon>
        <taxon>Viridiplantae</taxon>
        <taxon>Streptophyta</taxon>
        <taxon>Embryophyta</taxon>
        <taxon>Tracheophyta</taxon>
        <taxon>Spermatophyta</taxon>
        <taxon>Magnoliopsida</taxon>
        <taxon>eudicotyledons</taxon>
        <taxon>Gunneridae</taxon>
        <taxon>Pentapetalae</taxon>
        <taxon>rosids</taxon>
        <taxon>fabids</taxon>
        <taxon>Fabales</taxon>
        <taxon>Fabaceae</taxon>
        <taxon>Papilionoideae</taxon>
        <taxon>50 kb inversion clade</taxon>
        <taxon>NPAAA clade</taxon>
        <taxon>Hologalegina</taxon>
        <taxon>IRL clade</taxon>
        <taxon>Trifolieae</taxon>
        <taxon>Trifolium</taxon>
    </lineage>
</organism>
<sequence>RERESEGGGEKVRRGRTVVVVVTGGRSDALARGGWACVGGEGSMVKRKKRDT</sequence>
<keyword evidence="2" id="KW-1185">Reference proteome</keyword>
<dbReference type="Proteomes" id="UP000265520">
    <property type="component" value="Unassembled WGS sequence"/>
</dbReference>
<comment type="caution">
    <text evidence="1">The sequence shown here is derived from an EMBL/GenBank/DDBJ whole genome shotgun (WGS) entry which is preliminary data.</text>
</comment>
<accession>A0A392RGH6</accession>
<feature type="non-terminal residue" evidence="1">
    <location>
        <position position="1"/>
    </location>
</feature>
<name>A0A392RGH6_9FABA</name>
<proteinExistence type="predicted"/>
<evidence type="ECO:0000313" key="1">
    <source>
        <dbReference type="EMBL" id="MCI35317.1"/>
    </source>
</evidence>
<dbReference type="AlphaFoldDB" id="A0A392RGH6"/>
<protein>
    <submittedName>
        <fullName evidence="1">Uncharacterized protein</fullName>
    </submittedName>
</protein>